<dbReference type="Proteomes" id="UP000663889">
    <property type="component" value="Unassembled WGS sequence"/>
</dbReference>
<comment type="caution">
    <text evidence="4">The sequence shown here is derived from an EMBL/GenBank/DDBJ whole genome shotgun (WGS) entry which is preliminary data.</text>
</comment>
<dbReference type="EMBL" id="CAJOAX010001873">
    <property type="protein sequence ID" value="CAF3752428.1"/>
    <property type="molecule type" value="Genomic_DNA"/>
</dbReference>
<gene>
    <name evidence="5" type="ORF">FNK824_LOCUS5748</name>
    <name evidence="6" type="ORF">OTI717_LOCUS15654</name>
    <name evidence="3" type="ORF">RFH988_LOCUS6376</name>
    <name evidence="4" type="ORF">SEV965_LOCUS14930</name>
</gene>
<evidence type="ECO:0000313" key="7">
    <source>
        <dbReference type="Proteomes" id="UP000663889"/>
    </source>
</evidence>
<dbReference type="AlphaFoldDB" id="A0A814MQB1"/>
<evidence type="ECO:0000313" key="3">
    <source>
        <dbReference type="EMBL" id="CAF0849391.1"/>
    </source>
</evidence>
<feature type="compositionally biased region" description="Polar residues" evidence="1">
    <location>
        <begin position="19"/>
        <end position="33"/>
    </location>
</feature>
<evidence type="ECO:0000256" key="2">
    <source>
        <dbReference type="SAM" id="Phobius"/>
    </source>
</evidence>
<reference evidence="4" key="1">
    <citation type="submission" date="2021-02" db="EMBL/GenBank/DDBJ databases">
        <authorList>
            <person name="Nowell W R."/>
        </authorList>
    </citation>
    <scope>NUCLEOTIDE SEQUENCE</scope>
</reference>
<protein>
    <submittedName>
        <fullName evidence="4">Uncharacterized protein</fullName>
    </submittedName>
</protein>
<feature type="compositionally biased region" description="Polar residues" evidence="1">
    <location>
        <begin position="124"/>
        <end position="144"/>
    </location>
</feature>
<dbReference type="Proteomes" id="UP000663823">
    <property type="component" value="Unassembled WGS sequence"/>
</dbReference>
<evidence type="ECO:0000313" key="6">
    <source>
        <dbReference type="EMBL" id="CAF3752428.1"/>
    </source>
</evidence>
<dbReference type="Proteomes" id="UP000663882">
    <property type="component" value="Unassembled WGS sequence"/>
</dbReference>
<evidence type="ECO:0000313" key="4">
    <source>
        <dbReference type="EMBL" id="CAF1082552.1"/>
    </source>
</evidence>
<accession>A0A814MQB1</accession>
<organism evidence="4 7">
    <name type="scientific">Rotaria sordida</name>
    <dbReference type="NCBI Taxonomy" id="392033"/>
    <lineage>
        <taxon>Eukaryota</taxon>
        <taxon>Metazoa</taxon>
        <taxon>Spiralia</taxon>
        <taxon>Gnathifera</taxon>
        <taxon>Rotifera</taxon>
        <taxon>Eurotatoria</taxon>
        <taxon>Bdelloidea</taxon>
        <taxon>Philodinida</taxon>
        <taxon>Philodinidae</taxon>
        <taxon>Rotaria</taxon>
    </lineage>
</organism>
<dbReference type="EMBL" id="CAJNOU010000763">
    <property type="protein sequence ID" value="CAF1082552.1"/>
    <property type="molecule type" value="Genomic_DNA"/>
</dbReference>
<feature type="transmembrane region" description="Helical" evidence="2">
    <location>
        <begin position="42"/>
        <end position="66"/>
    </location>
</feature>
<sequence length="173" mass="18906">MLLKHRPVGLGSGLSLGSPTTQASRNQSPVSDNSSVDHNTLAFMILAILVPIAFTIILCFITYCIYRYNKSLSSRASTNSSIVPPDRFDPRTATVIYNTQHSSFIFEESPPSYDSLTDNKKDSSSTITNTNEQLPNTTLTNTNERTVEAAIIIPTAPTPPPPPYINLDESNKS</sequence>
<evidence type="ECO:0000256" key="1">
    <source>
        <dbReference type="SAM" id="MobiDB-lite"/>
    </source>
</evidence>
<proteinExistence type="predicted"/>
<dbReference type="OrthoDB" id="10051599at2759"/>
<keyword evidence="2" id="KW-0472">Membrane</keyword>
<dbReference type="EMBL" id="CAJNOO010000189">
    <property type="protein sequence ID" value="CAF0849391.1"/>
    <property type="molecule type" value="Genomic_DNA"/>
</dbReference>
<dbReference type="Proteomes" id="UP000663874">
    <property type="component" value="Unassembled WGS sequence"/>
</dbReference>
<keyword evidence="2" id="KW-1133">Transmembrane helix</keyword>
<keyword evidence="2" id="KW-0812">Transmembrane</keyword>
<feature type="region of interest" description="Disordered" evidence="1">
    <location>
        <begin position="1"/>
        <end position="33"/>
    </location>
</feature>
<dbReference type="EMBL" id="CAJOBE010000470">
    <property type="protein sequence ID" value="CAF3646594.1"/>
    <property type="molecule type" value="Genomic_DNA"/>
</dbReference>
<name>A0A814MQB1_9BILA</name>
<feature type="region of interest" description="Disordered" evidence="1">
    <location>
        <begin position="108"/>
        <end position="173"/>
    </location>
</feature>
<evidence type="ECO:0000313" key="5">
    <source>
        <dbReference type="EMBL" id="CAF3646594.1"/>
    </source>
</evidence>